<dbReference type="Gene3D" id="1.10.287.1490">
    <property type="match status" value="1"/>
</dbReference>
<dbReference type="AlphaFoldDB" id="A0A6C0E0K8"/>
<feature type="coiled-coil region" evidence="1">
    <location>
        <begin position="85"/>
        <end position="251"/>
    </location>
</feature>
<keyword evidence="1" id="KW-0175">Coiled coil</keyword>
<accession>A0A6C0E0K8</accession>
<evidence type="ECO:0000256" key="1">
    <source>
        <dbReference type="SAM" id="Coils"/>
    </source>
</evidence>
<dbReference type="EMBL" id="MN739702">
    <property type="protein sequence ID" value="QHT22083.1"/>
    <property type="molecule type" value="Genomic_DNA"/>
</dbReference>
<reference evidence="2" key="1">
    <citation type="journal article" date="2020" name="Nature">
        <title>Giant virus diversity and host interactions through global metagenomics.</title>
        <authorList>
            <person name="Schulz F."/>
            <person name="Roux S."/>
            <person name="Paez-Espino D."/>
            <person name="Jungbluth S."/>
            <person name="Walsh D.A."/>
            <person name="Denef V.J."/>
            <person name="McMahon K.D."/>
            <person name="Konstantinidis K.T."/>
            <person name="Eloe-Fadrosh E.A."/>
            <person name="Kyrpides N.C."/>
            <person name="Woyke T."/>
        </authorList>
    </citation>
    <scope>NUCLEOTIDE SEQUENCE</scope>
    <source>
        <strain evidence="2">GVMAG-M-3300023179-103</strain>
    </source>
</reference>
<proteinExistence type="predicted"/>
<protein>
    <submittedName>
        <fullName evidence="2">Uncharacterized protein</fullName>
    </submittedName>
</protein>
<name>A0A6C0E0K8_9ZZZZ</name>
<organism evidence="2">
    <name type="scientific">viral metagenome</name>
    <dbReference type="NCBI Taxonomy" id="1070528"/>
    <lineage>
        <taxon>unclassified sequences</taxon>
        <taxon>metagenomes</taxon>
        <taxon>organismal metagenomes</taxon>
    </lineage>
</organism>
<sequence length="263" mass="29415">MSNSVLNNKFKKWSSLLAQNPDNVDYKNKVSKYGTLMVRAVQGGGNGNGEVDELLRKIDGVVRKNNMNGGGKQVTGYRNMRGGNVDESKAAIDSLKKIIKDQTENSDKLRDSLVGTINKLAESYKAKKQECEKHLANIQAQQQQLTEAQQRLDEAQQQLAENASNKEGHHNELEQLKQQLKLQSESLSGKEGELQNQIRQLQEEIDALKAEKQRWEAEVNQPLKTLVSDAQAKVNAQIEADNKAVKEAEEALNGGSRRTTRRH</sequence>
<evidence type="ECO:0000313" key="2">
    <source>
        <dbReference type="EMBL" id="QHT22083.1"/>
    </source>
</evidence>